<dbReference type="InterPro" id="IPR002035">
    <property type="entry name" value="VWF_A"/>
</dbReference>
<dbReference type="InterPro" id="IPR036465">
    <property type="entry name" value="vWFA_dom_sf"/>
</dbReference>
<name>A0ABC9AMW7_9POAL</name>
<feature type="domain" description="VWFA" evidence="2">
    <location>
        <begin position="47"/>
        <end position="228"/>
    </location>
</feature>
<proteinExistence type="predicted"/>
<keyword evidence="4" id="KW-1185">Reference proteome</keyword>
<organism evidence="3 4">
    <name type="scientific">Urochloa decumbens</name>
    <dbReference type="NCBI Taxonomy" id="240449"/>
    <lineage>
        <taxon>Eukaryota</taxon>
        <taxon>Viridiplantae</taxon>
        <taxon>Streptophyta</taxon>
        <taxon>Embryophyta</taxon>
        <taxon>Tracheophyta</taxon>
        <taxon>Spermatophyta</taxon>
        <taxon>Magnoliopsida</taxon>
        <taxon>Liliopsida</taxon>
        <taxon>Poales</taxon>
        <taxon>Poaceae</taxon>
        <taxon>PACMAD clade</taxon>
        <taxon>Panicoideae</taxon>
        <taxon>Panicodae</taxon>
        <taxon>Paniceae</taxon>
        <taxon>Melinidinae</taxon>
        <taxon>Urochloa</taxon>
    </lineage>
</organism>
<dbReference type="AlphaFoldDB" id="A0ABC9AMW7"/>
<keyword evidence="1" id="KW-1133">Transmembrane helix</keyword>
<sequence>MADEQQGEVKLHAQAGVTEIPANEGRTDLPVLVRVVAPSKQQRAPIDLVALLDTGDSMKLKAKDPHWTRMDLVVAAMELVVRRLGAADRLAIVPFNAGGNARKMTPFTYMDQVGQNNAVQFLNKPRALGGYTNFQQAFYWAVNRYLDARSGDEKATRPGFILLVSSGDDKSGIGGRHVDTGGYPVHAFEICGGQTPGKPQVMLHVARETRGTYHPVDDTVKSLALALGTFVGGITSVVAVNAKVDFAVPDGVRITKIESGSYGSEWSKGTEGHVDVGVLYGKDEKKFVVHLSVQQLTDPTKGVDKQPLLTATGTYNKPSRREPDFMKQAEVTVKRTPPPPASGTTAPPAPPATAVHIQQVVAVQIVEIHVAAVLQEVVKAHNKDDGGDAAPNPKLIAQELHDKWHSSKADEKLQHIHEDHVKTGDVHVTEMVKLLKEHGHVGVLYAHAWLASHATQQMATFAVSSVLVKHWFHSEYMALVAGDLAYHAASMAAPPAAAADDPCKCVDFDRIDHRLELWSKVKREVPEFFQPSEDAESHHLTAVIREASLDAINRAMHQDMYLVLLYYIFVYCYFIHHAASSDRHIFYYFMYMMLICLIALQGRRPCEQPQAMLLRRQAVAVVVQAAA</sequence>
<dbReference type="PANTHER" id="PTHR10579:SF135">
    <property type="entry name" value="OS12G0203500 PROTEIN"/>
    <property type="match status" value="1"/>
</dbReference>
<keyword evidence="1" id="KW-0472">Membrane</keyword>
<keyword evidence="1" id="KW-0812">Transmembrane</keyword>
<dbReference type="PROSITE" id="PS50234">
    <property type="entry name" value="VWFA"/>
    <property type="match status" value="1"/>
</dbReference>
<accession>A0ABC9AMW7</accession>
<dbReference type="Pfam" id="PF13768">
    <property type="entry name" value="VWA_3"/>
    <property type="match status" value="1"/>
</dbReference>
<evidence type="ECO:0000256" key="1">
    <source>
        <dbReference type="SAM" id="Phobius"/>
    </source>
</evidence>
<dbReference type="Gene3D" id="3.40.50.410">
    <property type="entry name" value="von Willebrand factor, type A domain"/>
    <property type="match status" value="1"/>
</dbReference>
<protein>
    <recommendedName>
        <fullName evidence="2">VWFA domain-containing protein</fullName>
    </recommendedName>
</protein>
<feature type="transmembrane region" description="Helical" evidence="1">
    <location>
        <begin position="585"/>
        <end position="602"/>
    </location>
</feature>
<evidence type="ECO:0000259" key="2">
    <source>
        <dbReference type="PROSITE" id="PS50234"/>
    </source>
</evidence>
<dbReference type="EMBL" id="OZ075131">
    <property type="protein sequence ID" value="CAL4982348.1"/>
    <property type="molecule type" value="Genomic_DNA"/>
</dbReference>
<dbReference type="SUPFAM" id="SSF53300">
    <property type="entry name" value="vWA-like"/>
    <property type="match status" value="1"/>
</dbReference>
<reference evidence="3" key="1">
    <citation type="submission" date="2024-10" db="EMBL/GenBank/DDBJ databases">
        <authorList>
            <person name="Ryan C."/>
        </authorList>
    </citation>
    <scope>NUCLEOTIDE SEQUENCE [LARGE SCALE GENOMIC DNA]</scope>
</reference>
<evidence type="ECO:0000313" key="4">
    <source>
        <dbReference type="Proteomes" id="UP001497457"/>
    </source>
</evidence>
<dbReference type="PANTHER" id="PTHR10579">
    <property type="entry name" value="CALCIUM-ACTIVATED CHLORIDE CHANNEL REGULATOR"/>
    <property type="match status" value="1"/>
</dbReference>
<gene>
    <name evidence="3" type="ORF">URODEC1_LOCUS56570</name>
</gene>
<dbReference type="InterPro" id="IPR051266">
    <property type="entry name" value="CLCR"/>
</dbReference>
<evidence type="ECO:0000313" key="3">
    <source>
        <dbReference type="EMBL" id="CAL4982348.1"/>
    </source>
</evidence>
<dbReference type="Proteomes" id="UP001497457">
    <property type="component" value="Chromosome 21rd"/>
</dbReference>
<feature type="transmembrane region" description="Helical" evidence="1">
    <location>
        <begin position="561"/>
        <end position="579"/>
    </location>
</feature>